<accession>A0A9N9E665</accession>
<evidence type="ECO:0000313" key="1">
    <source>
        <dbReference type="EMBL" id="CAG8666740.1"/>
    </source>
</evidence>
<keyword evidence="2" id="KW-1185">Reference proteome</keyword>
<dbReference type="Proteomes" id="UP000789570">
    <property type="component" value="Unassembled WGS sequence"/>
</dbReference>
<name>A0A9N9E665_9GLOM</name>
<gene>
    <name evidence="1" type="ORF">FCALED_LOCUS11816</name>
</gene>
<sequence length="111" mass="12151">MVTKLSGGDLLTYAKDFKTVVSTFNIGRTNQVQVTRPEESLGSKTPISDLYNTEDQALHAVVENTIFLGDDNQVLQHLETAQGSGTLKIFAAPNFMDTGSGMQREKSRKSI</sequence>
<organism evidence="1 2">
    <name type="scientific">Funneliformis caledonium</name>
    <dbReference type="NCBI Taxonomy" id="1117310"/>
    <lineage>
        <taxon>Eukaryota</taxon>
        <taxon>Fungi</taxon>
        <taxon>Fungi incertae sedis</taxon>
        <taxon>Mucoromycota</taxon>
        <taxon>Glomeromycotina</taxon>
        <taxon>Glomeromycetes</taxon>
        <taxon>Glomerales</taxon>
        <taxon>Glomeraceae</taxon>
        <taxon>Funneliformis</taxon>
    </lineage>
</organism>
<comment type="caution">
    <text evidence="1">The sequence shown here is derived from an EMBL/GenBank/DDBJ whole genome shotgun (WGS) entry which is preliminary data.</text>
</comment>
<evidence type="ECO:0000313" key="2">
    <source>
        <dbReference type="Proteomes" id="UP000789570"/>
    </source>
</evidence>
<reference evidence="1" key="1">
    <citation type="submission" date="2021-06" db="EMBL/GenBank/DDBJ databases">
        <authorList>
            <person name="Kallberg Y."/>
            <person name="Tangrot J."/>
            <person name="Rosling A."/>
        </authorList>
    </citation>
    <scope>NUCLEOTIDE SEQUENCE</scope>
    <source>
        <strain evidence="1">UK204</strain>
    </source>
</reference>
<proteinExistence type="predicted"/>
<dbReference type="EMBL" id="CAJVPQ010005258">
    <property type="protein sequence ID" value="CAG8666740.1"/>
    <property type="molecule type" value="Genomic_DNA"/>
</dbReference>
<dbReference type="AlphaFoldDB" id="A0A9N9E665"/>
<protein>
    <submittedName>
        <fullName evidence="1">14158_t:CDS:1</fullName>
    </submittedName>
</protein>